<proteinExistence type="predicted"/>
<reference evidence="2 3" key="1">
    <citation type="submission" date="2023-09" db="EMBL/GenBank/DDBJ databases">
        <title>Genomes of two closely related lineages of the louse Polyplax serrata with different host specificities.</title>
        <authorList>
            <person name="Martinu J."/>
            <person name="Tarabai H."/>
            <person name="Stefka J."/>
            <person name="Hypsa V."/>
        </authorList>
    </citation>
    <scope>NUCLEOTIDE SEQUENCE [LARGE SCALE GENOMIC DNA]</scope>
    <source>
        <strain evidence="2">98ZLc_SE</strain>
    </source>
</reference>
<dbReference type="Proteomes" id="UP001359485">
    <property type="component" value="Unassembled WGS sequence"/>
</dbReference>
<organism evidence="2 3">
    <name type="scientific">Polyplax serrata</name>
    <name type="common">Common mouse louse</name>
    <dbReference type="NCBI Taxonomy" id="468196"/>
    <lineage>
        <taxon>Eukaryota</taxon>
        <taxon>Metazoa</taxon>
        <taxon>Ecdysozoa</taxon>
        <taxon>Arthropoda</taxon>
        <taxon>Hexapoda</taxon>
        <taxon>Insecta</taxon>
        <taxon>Pterygota</taxon>
        <taxon>Neoptera</taxon>
        <taxon>Paraneoptera</taxon>
        <taxon>Psocodea</taxon>
        <taxon>Troctomorpha</taxon>
        <taxon>Phthiraptera</taxon>
        <taxon>Anoplura</taxon>
        <taxon>Polyplacidae</taxon>
        <taxon>Polyplax</taxon>
    </lineage>
</organism>
<keyword evidence="1" id="KW-0812">Transmembrane</keyword>
<gene>
    <name evidence="2" type="ORF">RUM44_013341</name>
</gene>
<dbReference type="EMBL" id="JAWJWF010000001">
    <property type="protein sequence ID" value="KAK6641626.1"/>
    <property type="molecule type" value="Genomic_DNA"/>
</dbReference>
<name>A0ABR1BDW9_POLSC</name>
<accession>A0ABR1BDW9</accession>
<keyword evidence="1" id="KW-0472">Membrane</keyword>
<sequence length="135" mass="15188">MPPDTLVFVRQPQEKIQRNNVNLKTPLSVVSFVDTIKFTVAVVDVVITVVTIAIIILINIEGNIRNLRFTIRCTRTSIRLSARLMEFPEGRKTVVFRPEPPTNDSQYTSAVSAFWSALPGEDTSGDGKRTRQQEL</sequence>
<keyword evidence="1" id="KW-1133">Transmembrane helix</keyword>
<evidence type="ECO:0000313" key="3">
    <source>
        <dbReference type="Proteomes" id="UP001359485"/>
    </source>
</evidence>
<evidence type="ECO:0000313" key="2">
    <source>
        <dbReference type="EMBL" id="KAK6641626.1"/>
    </source>
</evidence>
<feature type="transmembrane region" description="Helical" evidence="1">
    <location>
        <begin position="38"/>
        <end position="60"/>
    </location>
</feature>
<comment type="caution">
    <text evidence="2">The sequence shown here is derived from an EMBL/GenBank/DDBJ whole genome shotgun (WGS) entry which is preliminary data.</text>
</comment>
<evidence type="ECO:0000256" key="1">
    <source>
        <dbReference type="SAM" id="Phobius"/>
    </source>
</evidence>
<protein>
    <submittedName>
        <fullName evidence="2">Uncharacterized protein</fullName>
    </submittedName>
</protein>
<keyword evidence="3" id="KW-1185">Reference proteome</keyword>